<dbReference type="RefSeq" id="WP_097175258.1">
    <property type="nucleotide sequence ID" value="NZ_OBML01000007.1"/>
</dbReference>
<evidence type="ECO:0000313" key="4">
    <source>
        <dbReference type="EMBL" id="SOC12812.1"/>
    </source>
</evidence>
<dbReference type="AlphaFoldDB" id="A0A285T199"/>
<feature type="signal peptide" evidence="2">
    <location>
        <begin position="1"/>
        <end position="26"/>
    </location>
</feature>
<protein>
    <submittedName>
        <fullName evidence="4">von Willebrand factor type A domain-containing protein</fullName>
    </submittedName>
</protein>
<keyword evidence="2" id="KW-0732">Signal</keyword>
<dbReference type="OrthoDB" id="9783818at2"/>
<keyword evidence="5" id="KW-1185">Reference proteome</keyword>
<accession>A0A285T199</accession>
<dbReference type="SUPFAM" id="SSF53300">
    <property type="entry name" value="vWA-like"/>
    <property type="match status" value="1"/>
</dbReference>
<reference evidence="4 5" key="1">
    <citation type="submission" date="2017-08" db="EMBL/GenBank/DDBJ databases">
        <authorList>
            <person name="de Groot N.N."/>
        </authorList>
    </citation>
    <scope>NUCLEOTIDE SEQUENCE [LARGE SCALE GENOMIC DNA]</scope>
    <source>
        <strain evidence="4 5">USBA 352</strain>
    </source>
</reference>
<feature type="compositionally biased region" description="Polar residues" evidence="1">
    <location>
        <begin position="553"/>
        <end position="562"/>
    </location>
</feature>
<dbReference type="EMBL" id="OBML01000007">
    <property type="protein sequence ID" value="SOC12812.1"/>
    <property type="molecule type" value="Genomic_DNA"/>
</dbReference>
<feature type="region of interest" description="Disordered" evidence="1">
    <location>
        <begin position="692"/>
        <end position="713"/>
    </location>
</feature>
<name>A0A285T199_9HYPH</name>
<dbReference type="Proteomes" id="UP000219331">
    <property type="component" value="Unassembled WGS sequence"/>
</dbReference>
<evidence type="ECO:0000259" key="3">
    <source>
        <dbReference type="PROSITE" id="PS50234"/>
    </source>
</evidence>
<evidence type="ECO:0000313" key="5">
    <source>
        <dbReference type="Proteomes" id="UP000219331"/>
    </source>
</evidence>
<dbReference type="SMART" id="SM00327">
    <property type="entry name" value="VWA"/>
    <property type="match status" value="1"/>
</dbReference>
<gene>
    <name evidence="4" type="ORF">SAMN05421512_10736</name>
</gene>
<evidence type="ECO:0000256" key="1">
    <source>
        <dbReference type="SAM" id="MobiDB-lite"/>
    </source>
</evidence>
<feature type="chain" id="PRO_5013398122" evidence="2">
    <location>
        <begin position="27"/>
        <end position="845"/>
    </location>
</feature>
<dbReference type="InterPro" id="IPR036465">
    <property type="entry name" value="vWFA_dom_sf"/>
</dbReference>
<feature type="compositionally biased region" description="Gly residues" evidence="1">
    <location>
        <begin position="694"/>
        <end position="704"/>
    </location>
</feature>
<feature type="region of interest" description="Disordered" evidence="1">
    <location>
        <begin position="531"/>
        <end position="562"/>
    </location>
</feature>
<feature type="domain" description="VWFA" evidence="3">
    <location>
        <begin position="41"/>
        <end position="220"/>
    </location>
</feature>
<proteinExistence type="predicted"/>
<evidence type="ECO:0000256" key="2">
    <source>
        <dbReference type="SAM" id="SignalP"/>
    </source>
</evidence>
<dbReference type="PROSITE" id="PS50234">
    <property type="entry name" value="VWFA"/>
    <property type="match status" value="1"/>
</dbReference>
<organism evidence="4 5">
    <name type="scientific">Stappia indica</name>
    <dbReference type="NCBI Taxonomy" id="538381"/>
    <lineage>
        <taxon>Bacteria</taxon>
        <taxon>Pseudomonadati</taxon>
        <taxon>Pseudomonadota</taxon>
        <taxon>Alphaproteobacteria</taxon>
        <taxon>Hyphomicrobiales</taxon>
        <taxon>Stappiaceae</taxon>
        <taxon>Stappia</taxon>
    </lineage>
</organism>
<sequence>MKQSGFTAALAAATLGALAVTQAANAQSSSSQSPPSQSGKAAILILDASGSMWGQLDGGITKIEVARDVMGQFFATRDASIPLGVIAYGHNRRGDCSDIEIIARPGSQDARALSQQLNRINPRGMTPISESLRIAAREIPPTAEEADIILVTDGLETCEADPCAVAAQLAQEGIKIRAHVVGFGLSEQEADALACVPDQTGGQLLRPQSGAELTDALNQIAAAEPMPEPEPEPAVQEAFFDIGPKAEAGHTYRISYKGTARPVDYAGFTRRGAAEPDVSPSFGVIGGSGNTGNNPFTRQAPAEPGDYDLILFVAGQGVIARQPVEVVAASNGFDPIGSVEPGKRFPFTWRGPDRVQQRIVIARAGDPAGTYQGDWGYALSKNGRMGLKAPAEPGLYELRYLSANQKEILFSRTFGVGMPYEDADLTTSTELAERAFAATQAAPGQDALPMVRATFRLPDGFPPMPLSWSAVPLDPDMSPEAWAPQTDMVVGEGEFEPGRYEVSTMGPGETEFRGVVEIVPGQPNDFVIPLVGGGEAEQNPPGQRGDAGPSGAGTLTQESQGMACQSPSGCAYHDPVTGLALILPQGWQIEPPFFYETAAGAKARLPSATLLRNAGGELQQIMLNPRQWMAASGPCTDTPAGELCRVTSTDVAYLGAFEVVRSSLRIATASAAPDTPAVPRSTASAAGAAAGAGASAGAGTGSSRGGDIQPRNGRWTVTVGQTAVEGCPAMIAEQIRGAGFERRSGTREMTFPDPFHPGPLMAEAPRQIDWSRTGPGTWQASLIGQPMGPTGQVDVRLELTVVSETELHEVSHFSIQLPAPLMAALGGGGSGACTSRTGMTWTWQG</sequence>
<dbReference type="STRING" id="538381.GCA_001696535_03556"/>
<dbReference type="Gene3D" id="3.40.50.410">
    <property type="entry name" value="von Willebrand factor, type A domain"/>
    <property type="match status" value="1"/>
</dbReference>
<dbReference type="Pfam" id="PF13519">
    <property type="entry name" value="VWA_2"/>
    <property type="match status" value="1"/>
</dbReference>
<dbReference type="InterPro" id="IPR002035">
    <property type="entry name" value="VWF_A"/>
</dbReference>